<accession>A0A2M7CHF1</accession>
<dbReference type="SUPFAM" id="SSF55821">
    <property type="entry name" value="YrdC/RibB"/>
    <property type="match status" value="1"/>
</dbReference>
<dbReference type="AlphaFoldDB" id="A0A2M7CHF1"/>
<dbReference type="PROSITE" id="PS51163">
    <property type="entry name" value="YRDC"/>
    <property type="match status" value="1"/>
</dbReference>
<dbReference type="Proteomes" id="UP000229966">
    <property type="component" value="Unassembled WGS sequence"/>
</dbReference>
<organism evidence="13 14">
    <name type="scientific">Candidatus Berkelbacteria bacterium CG03_land_8_20_14_0_80_40_36</name>
    <dbReference type="NCBI Taxonomy" id="1974509"/>
    <lineage>
        <taxon>Bacteria</taxon>
        <taxon>Candidatus Berkelbacteria</taxon>
    </lineage>
</organism>
<evidence type="ECO:0000256" key="7">
    <source>
        <dbReference type="ARBA" id="ARBA00022695"/>
    </source>
</evidence>
<keyword evidence="4" id="KW-0963">Cytoplasm</keyword>
<comment type="subcellular location">
    <subcellularLocation>
        <location evidence="1">Cytoplasm</location>
    </subcellularLocation>
</comment>
<evidence type="ECO:0000256" key="11">
    <source>
        <dbReference type="ARBA" id="ARBA00048366"/>
    </source>
</evidence>
<evidence type="ECO:0000256" key="6">
    <source>
        <dbReference type="ARBA" id="ARBA00022694"/>
    </source>
</evidence>
<comment type="caution">
    <text evidence="13">The sequence shown here is derived from an EMBL/GenBank/DDBJ whole genome shotgun (WGS) entry which is preliminary data.</text>
</comment>
<evidence type="ECO:0000259" key="12">
    <source>
        <dbReference type="PROSITE" id="PS51163"/>
    </source>
</evidence>
<evidence type="ECO:0000256" key="8">
    <source>
        <dbReference type="ARBA" id="ARBA00022741"/>
    </source>
</evidence>
<evidence type="ECO:0000256" key="9">
    <source>
        <dbReference type="ARBA" id="ARBA00022840"/>
    </source>
</evidence>
<dbReference type="GO" id="GO:0005737">
    <property type="term" value="C:cytoplasm"/>
    <property type="evidence" value="ECO:0007669"/>
    <property type="project" value="UniProtKB-SubCell"/>
</dbReference>
<dbReference type="InterPro" id="IPR050156">
    <property type="entry name" value="TC-AMP_synthase_SUA5"/>
</dbReference>
<dbReference type="EMBL" id="PEUM01000108">
    <property type="protein sequence ID" value="PIV25059.1"/>
    <property type="molecule type" value="Genomic_DNA"/>
</dbReference>
<dbReference type="GO" id="GO:0005524">
    <property type="term" value="F:ATP binding"/>
    <property type="evidence" value="ECO:0007669"/>
    <property type="project" value="UniProtKB-KW"/>
</dbReference>
<keyword evidence="9" id="KW-0067">ATP-binding</keyword>
<evidence type="ECO:0000256" key="10">
    <source>
        <dbReference type="ARBA" id="ARBA00029774"/>
    </source>
</evidence>
<evidence type="ECO:0000256" key="2">
    <source>
        <dbReference type="ARBA" id="ARBA00007663"/>
    </source>
</evidence>
<name>A0A2M7CHF1_9BACT</name>
<feature type="domain" description="YrdC-like" evidence="12">
    <location>
        <begin position="1"/>
        <end position="172"/>
    </location>
</feature>
<evidence type="ECO:0000313" key="13">
    <source>
        <dbReference type="EMBL" id="PIV25059.1"/>
    </source>
</evidence>
<dbReference type="GO" id="GO:0003725">
    <property type="term" value="F:double-stranded RNA binding"/>
    <property type="evidence" value="ECO:0007669"/>
    <property type="project" value="InterPro"/>
</dbReference>
<evidence type="ECO:0000256" key="5">
    <source>
        <dbReference type="ARBA" id="ARBA00022679"/>
    </source>
</evidence>
<gene>
    <name evidence="13" type="ORF">COS38_03705</name>
</gene>
<dbReference type="Gene3D" id="3.90.870.10">
    <property type="entry name" value="DHBP synthase"/>
    <property type="match status" value="2"/>
</dbReference>
<comment type="similarity">
    <text evidence="2">Belongs to the SUA5 family.</text>
</comment>
<evidence type="ECO:0000256" key="3">
    <source>
        <dbReference type="ARBA" id="ARBA00012584"/>
    </source>
</evidence>
<dbReference type="GO" id="GO:0008033">
    <property type="term" value="P:tRNA processing"/>
    <property type="evidence" value="ECO:0007669"/>
    <property type="project" value="UniProtKB-KW"/>
</dbReference>
<dbReference type="EC" id="2.7.7.87" evidence="3"/>
<protein>
    <recommendedName>
        <fullName evidence="10">L-threonylcarbamoyladenylate synthase</fullName>
        <ecNumber evidence="3">2.7.7.87</ecNumber>
    </recommendedName>
    <alternativeName>
        <fullName evidence="10">L-threonylcarbamoyladenylate synthase</fullName>
    </alternativeName>
</protein>
<proteinExistence type="inferred from homology"/>
<sequence length="172" mass="19607">MLNKYIKWIKRGNILLIPFDTVWGLATDATNNIAVKKIFLIKKRPLSKPISVLMPNAKYSRGNFTYLIKYKEKPQLCPLCFSDINNFVVGERLIEKKYLIQKICVAYGRPLTATSANLSNATAIINYLDAQNFYQLIPECYKKNVMLVNSKINMSGKPSQIIDLTGDKPKKN</sequence>
<dbReference type="PANTHER" id="PTHR17490">
    <property type="entry name" value="SUA5"/>
    <property type="match status" value="1"/>
</dbReference>
<dbReference type="GO" id="GO:0000049">
    <property type="term" value="F:tRNA binding"/>
    <property type="evidence" value="ECO:0007669"/>
    <property type="project" value="TreeGrafter"/>
</dbReference>
<keyword evidence="6" id="KW-0819">tRNA processing</keyword>
<keyword evidence="8" id="KW-0547">Nucleotide-binding</keyword>
<dbReference type="InterPro" id="IPR006070">
    <property type="entry name" value="Sua5-like_dom"/>
</dbReference>
<keyword evidence="5" id="KW-0808">Transferase</keyword>
<evidence type="ECO:0000313" key="14">
    <source>
        <dbReference type="Proteomes" id="UP000229966"/>
    </source>
</evidence>
<keyword evidence="7" id="KW-0548">Nucleotidyltransferase</keyword>
<dbReference type="GO" id="GO:0061710">
    <property type="term" value="F:L-threonylcarbamoyladenylate synthase"/>
    <property type="evidence" value="ECO:0007669"/>
    <property type="project" value="UniProtKB-EC"/>
</dbReference>
<reference evidence="14" key="1">
    <citation type="submission" date="2017-09" db="EMBL/GenBank/DDBJ databases">
        <title>Depth-based differentiation of microbial function through sediment-hosted aquifers and enrichment of novel symbionts in the deep terrestrial subsurface.</title>
        <authorList>
            <person name="Probst A.J."/>
            <person name="Ladd B."/>
            <person name="Jarett J.K."/>
            <person name="Geller-Mcgrath D.E."/>
            <person name="Sieber C.M.K."/>
            <person name="Emerson J.B."/>
            <person name="Anantharaman K."/>
            <person name="Thomas B.C."/>
            <person name="Malmstrom R."/>
            <person name="Stieglmeier M."/>
            <person name="Klingl A."/>
            <person name="Woyke T."/>
            <person name="Ryan C.M."/>
            <person name="Banfield J.F."/>
        </authorList>
    </citation>
    <scope>NUCLEOTIDE SEQUENCE [LARGE SCALE GENOMIC DNA]</scope>
</reference>
<evidence type="ECO:0000256" key="4">
    <source>
        <dbReference type="ARBA" id="ARBA00022490"/>
    </source>
</evidence>
<comment type="catalytic activity">
    <reaction evidence="11">
        <text>L-threonine + hydrogencarbonate + ATP = L-threonylcarbamoyladenylate + diphosphate + H2O</text>
        <dbReference type="Rhea" id="RHEA:36407"/>
        <dbReference type="ChEBI" id="CHEBI:15377"/>
        <dbReference type="ChEBI" id="CHEBI:17544"/>
        <dbReference type="ChEBI" id="CHEBI:30616"/>
        <dbReference type="ChEBI" id="CHEBI:33019"/>
        <dbReference type="ChEBI" id="CHEBI:57926"/>
        <dbReference type="ChEBI" id="CHEBI:73682"/>
        <dbReference type="EC" id="2.7.7.87"/>
    </reaction>
</comment>
<evidence type="ECO:0000256" key="1">
    <source>
        <dbReference type="ARBA" id="ARBA00004496"/>
    </source>
</evidence>
<dbReference type="GO" id="GO:0006450">
    <property type="term" value="P:regulation of translational fidelity"/>
    <property type="evidence" value="ECO:0007669"/>
    <property type="project" value="TreeGrafter"/>
</dbReference>
<dbReference type="PANTHER" id="PTHR17490:SF16">
    <property type="entry name" value="THREONYLCARBAMOYL-AMP SYNTHASE"/>
    <property type="match status" value="1"/>
</dbReference>
<dbReference type="Pfam" id="PF01300">
    <property type="entry name" value="Sua5_yciO_yrdC"/>
    <property type="match status" value="2"/>
</dbReference>
<dbReference type="InterPro" id="IPR017945">
    <property type="entry name" value="DHBP_synth_RibB-like_a/b_dom"/>
</dbReference>